<feature type="domain" description="Pyrroline-5-carboxylate reductase catalytic N-terminal" evidence="1">
    <location>
        <begin position="4"/>
        <end position="89"/>
    </location>
</feature>
<dbReference type="AlphaFoldDB" id="A0A2A6LW45"/>
<dbReference type="Proteomes" id="UP000220353">
    <property type="component" value="Unassembled WGS sequence"/>
</dbReference>
<evidence type="ECO:0000313" key="4">
    <source>
        <dbReference type="Proteomes" id="UP000220353"/>
    </source>
</evidence>
<dbReference type="InterPro" id="IPR031663">
    <property type="entry name" value="PGDH_C"/>
</dbReference>
<dbReference type="Gene3D" id="1.10.3640.10">
    <property type="entry name" value="Semialdehyde dehydrogenase-like, C-terminal"/>
    <property type="match status" value="1"/>
</dbReference>
<dbReference type="InterPro" id="IPR028939">
    <property type="entry name" value="P5C_Rdtase_cat_N"/>
</dbReference>
<dbReference type="Gene3D" id="3.40.50.720">
    <property type="entry name" value="NAD(P)-binding Rossmann-like Domain"/>
    <property type="match status" value="1"/>
</dbReference>
<dbReference type="InterPro" id="IPR036291">
    <property type="entry name" value="NAD(P)-bd_dom_sf"/>
</dbReference>
<gene>
    <name evidence="3" type="ORF">CO661_16880</name>
</gene>
<name>A0A2A6LW45_RHIFR</name>
<evidence type="ECO:0000313" key="3">
    <source>
        <dbReference type="EMBL" id="PDT46588.1"/>
    </source>
</evidence>
<proteinExistence type="predicted"/>
<evidence type="ECO:0000259" key="2">
    <source>
        <dbReference type="Pfam" id="PF16896"/>
    </source>
</evidence>
<reference evidence="3 4" key="1">
    <citation type="submission" date="2017-09" db="EMBL/GenBank/DDBJ databases">
        <title>Comparative genomics of rhizobia isolated from Phaseolus vulgaris in China.</title>
        <authorList>
            <person name="Tong W."/>
        </authorList>
    </citation>
    <scope>NUCLEOTIDE SEQUENCE [LARGE SCALE GENOMIC DNA]</scope>
    <source>
        <strain evidence="3 4">PCH1</strain>
    </source>
</reference>
<protein>
    <submittedName>
        <fullName evidence="3">Semialdehyde dehydrogenase</fullName>
    </submittedName>
</protein>
<dbReference type="RefSeq" id="WP_097587092.1">
    <property type="nucleotide sequence ID" value="NZ_NWTC01000012.1"/>
</dbReference>
<dbReference type="Pfam" id="PF03807">
    <property type="entry name" value="F420_oxidored"/>
    <property type="match status" value="1"/>
</dbReference>
<feature type="domain" description="Phosphogluconate dehydrogenase (decarboxylating) C-terminal" evidence="2">
    <location>
        <begin position="121"/>
        <end position="275"/>
    </location>
</feature>
<evidence type="ECO:0000259" key="1">
    <source>
        <dbReference type="Pfam" id="PF03807"/>
    </source>
</evidence>
<comment type="caution">
    <text evidence="3">The sequence shown here is derived from an EMBL/GenBank/DDBJ whole genome shotgun (WGS) entry which is preliminary data.</text>
</comment>
<dbReference type="InterPro" id="IPR037161">
    <property type="entry name" value="Semialdehyde_DH-like_C"/>
</dbReference>
<sequence>MTAIALFGAGGKMGSRLSKNLKGSRFDVRHVEVSPEGKARLERELGIDAVGVDLALDGADVVILAVPDTAIGRVASSIEAKLRSGTMVIALDAAAPAAGHLPDRSDLTYFVTHPCHPPIFNDETDPAAKRDFFGGVAAKQHIVSALMQGPEEHYALGEEVAKVIWAPVMRSHRVTVEQIALLEPGLSETVCASLLVVMRQAMDECVARGVPQEAARDFLLGHMNVLGAVIFEETPGVFSDACNKAIEFGIPTLMKDDWKKIFEPQEIAESIRRIT</sequence>
<dbReference type="Pfam" id="PF16896">
    <property type="entry name" value="PGDH_C"/>
    <property type="match status" value="1"/>
</dbReference>
<accession>A0A2A6LW45</accession>
<dbReference type="SUPFAM" id="SSF51735">
    <property type="entry name" value="NAD(P)-binding Rossmann-fold domains"/>
    <property type="match status" value="1"/>
</dbReference>
<dbReference type="EMBL" id="NWTC01000012">
    <property type="protein sequence ID" value="PDT46588.1"/>
    <property type="molecule type" value="Genomic_DNA"/>
</dbReference>
<organism evidence="3 4">
    <name type="scientific">Rhizobium fredii</name>
    <name type="common">Sinorhizobium fredii</name>
    <dbReference type="NCBI Taxonomy" id="380"/>
    <lineage>
        <taxon>Bacteria</taxon>
        <taxon>Pseudomonadati</taxon>
        <taxon>Pseudomonadota</taxon>
        <taxon>Alphaproteobacteria</taxon>
        <taxon>Hyphomicrobiales</taxon>
        <taxon>Rhizobiaceae</taxon>
        <taxon>Sinorhizobium/Ensifer group</taxon>
        <taxon>Sinorhizobium</taxon>
    </lineage>
</organism>